<name>A0A1W6DCI6_9BETA</name>
<proteinExistence type="predicted"/>
<dbReference type="InterPro" id="IPR009479">
    <property type="entry name" value="Herpes_U55"/>
</dbReference>
<dbReference type="EMBL" id="KY274503">
    <property type="protein sequence ID" value="ARK00653.1"/>
    <property type="molecule type" value="Genomic_DNA"/>
</dbReference>
<organism evidence="1">
    <name type="scientific">Human betaherpesvirus 6</name>
    <dbReference type="NCBI Taxonomy" id="10368"/>
    <lineage>
        <taxon>Viruses</taxon>
        <taxon>Duplodnaviria</taxon>
        <taxon>Heunggongvirae</taxon>
        <taxon>Peploviricota</taxon>
        <taxon>Herviviricetes</taxon>
        <taxon>Herpesvirales</taxon>
        <taxon>Orthoherpesviridae</taxon>
        <taxon>Betaherpesvirinae</taxon>
        <taxon>Roseolovirus</taxon>
    </lineage>
</organism>
<dbReference type="Pfam" id="PF06501">
    <property type="entry name" value="Herpes_U55"/>
    <property type="match status" value="1"/>
</dbReference>
<evidence type="ECO:0000313" key="1">
    <source>
        <dbReference type="EMBL" id="ARK00653.1"/>
    </source>
</evidence>
<accession>A0A1W6DCI6</accession>
<reference evidence="1" key="1">
    <citation type="journal article" date="2018" name="BMC Genomics">
        <title>Comparative genomic, transcriptomic, and proteomic reannotation of human herpesvirus 6.</title>
        <authorList>
            <person name="Greninger A.L."/>
            <person name="Knudsen G.M."/>
            <person name="Roychoudhury P."/>
            <person name="Hanson D.J."/>
            <person name="Sedlak R.H."/>
            <person name="Xie H."/>
            <person name="Guan J."/>
            <person name="Nguyen T."/>
            <person name="Peddu V."/>
            <person name="Boeckh M."/>
            <person name="Huang M.L."/>
            <person name="Cook L."/>
            <person name="Depledge D.P."/>
            <person name="Zerr D.M."/>
            <person name="Koelle D.M."/>
            <person name="Gantt S."/>
            <person name="Yoshikawa T."/>
            <person name="Caserta M."/>
            <person name="Hill J.A."/>
            <person name="Jerome K.R."/>
        </authorList>
    </citation>
    <scope>NUCLEOTIDE SEQUENCE</scope>
    <source>
        <strain evidence="1">Japan-b9</strain>
    </source>
</reference>
<protein>
    <recommendedName>
        <fullName evidence="2">U55</fullName>
    </recommendedName>
</protein>
<evidence type="ECO:0008006" key="2">
    <source>
        <dbReference type="Google" id="ProtNLM"/>
    </source>
</evidence>
<sequence length="492" mass="57185">MLFKNTLAYYDFSITYTQDYKNTPRLNTHVLHPSCKITSSLKKTQYLKSKVKHKMFFCTNMYSPQLNHVLQLVFDCNHIVPNSYQEITLKCRISSTKPGILFITDGTESETEDVLFDVQFLENTMTIKIKILPISRTVPVRIHLFSIPIYLPSPALEIDDINALCQKENIDPIVYEQYGLTNMPISTTNVINQFKVVSNDSVETSLILLNLSWTESPYQSQKLDRYGRKLLIVFSAFSIDTRKCSYWKNLFKSMIPLCRVNMISEPGISIYKIEFNDPFLTIFLRNVVLPENERRFPITKECYLRLTFSPPNRSTVTLNMNMPYFKICADGKSLEVFFPSDMSLVINTNKEITLRGKFTNKKIVGIFIPVQTHVFKLYPFLWFAQEPLKLRISCEKTVSVTEHDMLGRIFFVTKKLFRKPFRSLSNSDMKSLLTHTENTDKPFEVHFMGNCFPAYLLPELTLHPLEYEDKPARGNPQILPSVEKHSIIKMRI</sequence>